<dbReference type="InterPro" id="IPR001789">
    <property type="entry name" value="Sig_transdc_resp-reg_receiver"/>
</dbReference>
<dbReference type="CDD" id="cd00383">
    <property type="entry name" value="trans_reg_C"/>
    <property type="match status" value="1"/>
</dbReference>
<dbReference type="EMBL" id="JAJHNU010000001">
    <property type="protein sequence ID" value="MDN4121045.1"/>
    <property type="molecule type" value="Genomic_DNA"/>
</dbReference>
<feature type="domain" description="OmpR/PhoB-type" evidence="9">
    <location>
        <begin position="127"/>
        <end position="223"/>
    </location>
</feature>
<dbReference type="RefSeq" id="WP_266125028.1">
    <property type="nucleotide sequence ID" value="NZ_JAJHNU010000001.1"/>
</dbReference>
<organism evidence="10 11">
    <name type="scientific">Alcaligenes endophyticus</name>
    <dbReference type="NCBI Taxonomy" id="1929088"/>
    <lineage>
        <taxon>Bacteria</taxon>
        <taxon>Pseudomonadati</taxon>
        <taxon>Pseudomonadota</taxon>
        <taxon>Betaproteobacteria</taxon>
        <taxon>Burkholderiales</taxon>
        <taxon>Alcaligenaceae</taxon>
        <taxon>Alcaligenes</taxon>
    </lineage>
</organism>
<feature type="modified residue" description="4-aspartylphosphate" evidence="6">
    <location>
        <position position="51"/>
    </location>
</feature>
<evidence type="ECO:0000313" key="10">
    <source>
        <dbReference type="EMBL" id="MDN4121045.1"/>
    </source>
</evidence>
<proteinExistence type="predicted"/>
<feature type="domain" description="Response regulatory" evidence="8">
    <location>
        <begin position="2"/>
        <end position="117"/>
    </location>
</feature>
<dbReference type="InterPro" id="IPR036388">
    <property type="entry name" value="WH-like_DNA-bd_sf"/>
</dbReference>
<dbReference type="Pfam" id="PF00486">
    <property type="entry name" value="Trans_reg_C"/>
    <property type="match status" value="1"/>
</dbReference>
<evidence type="ECO:0000256" key="5">
    <source>
        <dbReference type="ARBA" id="ARBA00023163"/>
    </source>
</evidence>
<name>A0ABT8EIH8_9BURK</name>
<keyword evidence="2" id="KW-0902">Two-component regulatory system</keyword>
<accession>A0ABT8EIH8</accession>
<keyword evidence="11" id="KW-1185">Reference proteome</keyword>
<sequence length="225" mass="24943">MRILIVENDMTIAENLYTYLEMKGFEPDAAYDGHGAISLLEQGGIDAMILDLGLPGLDGYGVLQVMRKRERLALPVLVLTARNQLESKLTAFDLGADDYLVKPFALAEVEARLRVLLRRGQGLEPSYGVLRWNCLEYDLDTALVKVDGQLLHLSFKTRQILEALMRRPGAVLSRKALEKIVWPEGPPSAEALRSQIHLLRRALSDSGAGEIDTLPGLGWRLAVPN</sequence>
<dbReference type="PANTHER" id="PTHR48111">
    <property type="entry name" value="REGULATOR OF RPOS"/>
    <property type="match status" value="1"/>
</dbReference>
<dbReference type="Gene3D" id="6.10.250.690">
    <property type="match status" value="1"/>
</dbReference>
<dbReference type="Pfam" id="PF00072">
    <property type="entry name" value="Response_reg"/>
    <property type="match status" value="1"/>
</dbReference>
<gene>
    <name evidence="10" type="ORF">LMS43_07070</name>
</gene>
<dbReference type="Gene3D" id="3.40.50.2300">
    <property type="match status" value="1"/>
</dbReference>
<dbReference type="SUPFAM" id="SSF52172">
    <property type="entry name" value="CheY-like"/>
    <property type="match status" value="1"/>
</dbReference>
<evidence type="ECO:0000256" key="7">
    <source>
        <dbReference type="PROSITE-ProRule" id="PRU01091"/>
    </source>
</evidence>
<dbReference type="InterPro" id="IPR011006">
    <property type="entry name" value="CheY-like_superfamily"/>
</dbReference>
<dbReference type="SUPFAM" id="SSF46894">
    <property type="entry name" value="C-terminal effector domain of the bipartite response regulators"/>
    <property type="match status" value="1"/>
</dbReference>
<keyword evidence="1 6" id="KW-0597">Phosphoprotein</keyword>
<dbReference type="InterPro" id="IPR016032">
    <property type="entry name" value="Sig_transdc_resp-reg_C-effctor"/>
</dbReference>
<evidence type="ECO:0000259" key="8">
    <source>
        <dbReference type="PROSITE" id="PS50110"/>
    </source>
</evidence>
<evidence type="ECO:0000256" key="3">
    <source>
        <dbReference type="ARBA" id="ARBA00023015"/>
    </source>
</evidence>
<protein>
    <submittedName>
        <fullName evidence="10">Response regulator transcription factor</fullName>
    </submittedName>
</protein>
<keyword evidence="3" id="KW-0805">Transcription regulation</keyword>
<comment type="caution">
    <text evidence="10">The sequence shown here is derived from an EMBL/GenBank/DDBJ whole genome shotgun (WGS) entry which is preliminary data.</text>
</comment>
<evidence type="ECO:0000256" key="6">
    <source>
        <dbReference type="PROSITE-ProRule" id="PRU00169"/>
    </source>
</evidence>
<evidence type="ECO:0000313" key="11">
    <source>
        <dbReference type="Proteomes" id="UP001168613"/>
    </source>
</evidence>
<dbReference type="Proteomes" id="UP001168613">
    <property type="component" value="Unassembled WGS sequence"/>
</dbReference>
<reference evidence="10" key="1">
    <citation type="submission" date="2021-11" db="EMBL/GenBank/DDBJ databases">
        <title>Draft genome sequence of Alcaligenes endophyticus type strain CCUG 75668T.</title>
        <authorList>
            <person name="Salva-Serra F."/>
            <person name="Duran R.E."/>
            <person name="Seeger M."/>
            <person name="Moore E.R.B."/>
            <person name="Jaen-Luchoro D."/>
        </authorList>
    </citation>
    <scope>NUCLEOTIDE SEQUENCE</scope>
    <source>
        <strain evidence="10">CCUG 75668</strain>
    </source>
</reference>
<dbReference type="SMART" id="SM00448">
    <property type="entry name" value="REC"/>
    <property type="match status" value="1"/>
</dbReference>
<feature type="DNA-binding region" description="OmpR/PhoB-type" evidence="7">
    <location>
        <begin position="127"/>
        <end position="223"/>
    </location>
</feature>
<dbReference type="InterPro" id="IPR039420">
    <property type="entry name" value="WalR-like"/>
</dbReference>
<keyword evidence="4 7" id="KW-0238">DNA-binding</keyword>
<evidence type="ECO:0000256" key="4">
    <source>
        <dbReference type="ARBA" id="ARBA00023125"/>
    </source>
</evidence>
<dbReference type="PROSITE" id="PS51755">
    <property type="entry name" value="OMPR_PHOB"/>
    <property type="match status" value="1"/>
</dbReference>
<evidence type="ECO:0000259" key="9">
    <source>
        <dbReference type="PROSITE" id="PS51755"/>
    </source>
</evidence>
<evidence type="ECO:0000256" key="2">
    <source>
        <dbReference type="ARBA" id="ARBA00023012"/>
    </source>
</evidence>
<dbReference type="InterPro" id="IPR001867">
    <property type="entry name" value="OmpR/PhoB-type_DNA-bd"/>
</dbReference>
<dbReference type="PROSITE" id="PS50110">
    <property type="entry name" value="RESPONSE_REGULATORY"/>
    <property type="match status" value="1"/>
</dbReference>
<dbReference type="Gene3D" id="1.10.10.10">
    <property type="entry name" value="Winged helix-like DNA-binding domain superfamily/Winged helix DNA-binding domain"/>
    <property type="match status" value="1"/>
</dbReference>
<evidence type="ECO:0000256" key="1">
    <source>
        <dbReference type="ARBA" id="ARBA00022553"/>
    </source>
</evidence>
<keyword evidence="5" id="KW-0804">Transcription</keyword>
<dbReference type="SMART" id="SM00862">
    <property type="entry name" value="Trans_reg_C"/>
    <property type="match status" value="1"/>
</dbReference>
<dbReference type="PANTHER" id="PTHR48111:SF22">
    <property type="entry name" value="REGULATOR OF RPOS"/>
    <property type="match status" value="1"/>
</dbReference>